<reference evidence="3 4" key="1">
    <citation type="submission" date="2017-06" db="EMBL/GenBank/DDBJ databases">
        <title>Complete genome sequence of Idiomarina piscisalsi strain 10PY1A isolated from soil of Soudi Arabia.</title>
        <authorList>
            <person name="Kim M.-C."/>
            <person name="Jung B.K."/>
            <person name="Budiyanto F."/>
            <person name="Nzila A."/>
            <person name="Shin J.-H."/>
        </authorList>
    </citation>
    <scope>NUCLEOTIDE SEQUENCE [LARGE SCALE GENOMIC DNA]</scope>
    <source>
        <strain evidence="3 4">10PY1A</strain>
    </source>
</reference>
<accession>A0ABN5AU88</accession>
<dbReference type="CDD" id="cd07389">
    <property type="entry name" value="MPP_PhoD"/>
    <property type="match status" value="1"/>
</dbReference>
<sequence>MKKTLIFLGLLSGAVVSTAANAQQSVSHIAFGSCSHQDHDMPILDSVIADKPDAFLFLGDNIYGDTEDMTVLRNKYEKLGSKERFQTLVNNTNVMAIWDDHDFGANDAGKDYPKKEASRQIMLDFWGAEEDSPRRTRPDGIYTSKMYGEGEQRIHVIMPDLRWNRDDMKHVSREEYANERAPNNLGPYIAHDDMSKSMLGEKQWQWLEEELQKPARVKIIASSLQLLADFTGWEAWANFPGDRQRLFDLIKKHQVNGVILVSGDTHWGEVSYYDENLDYPLWEVTSSGLTQEWKQVSPNKHRIGQYTANVNYGSINIDWSLDDPLVSLSLKNVDGEVVNEHRFRLSTLEPYKE</sequence>
<evidence type="ECO:0000259" key="2">
    <source>
        <dbReference type="Pfam" id="PF09423"/>
    </source>
</evidence>
<protein>
    <submittedName>
        <fullName evidence="3">Metallophosphatase</fullName>
    </submittedName>
</protein>
<dbReference type="InterPro" id="IPR038607">
    <property type="entry name" value="PhoD-like_sf"/>
</dbReference>
<organism evidence="3 4">
    <name type="scientific">Idiomarina piscisalsi</name>
    <dbReference type="NCBI Taxonomy" id="1096243"/>
    <lineage>
        <taxon>Bacteria</taxon>
        <taxon>Pseudomonadati</taxon>
        <taxon>Pseudomonadota</taxon>
        <taxon>Gammaproteobacteria</taxon>
        <taxon>Alteromonadales</taxon>
        <taxon>Idiomarinaceae</taxon>
        <taxon>Idiomarina</taxon>
    </lineage>
</organism>
<dbReference type="PANTHER" id="PTHR33987:SF1">
    <property type="entry name" value="CALCINEURIN-LIKE METALLO-PHOSPHOESTERASE SUPERFAMILY PROTEIN"/>
    <property type="match status" value="1"/>
</dbReference>
<dbReference type="PANTHER" id="PTHR33987">
    <property type="entry name" value="CALCINEURIN-LIKE METALLO-PHOSPHOESTERASE SUPERFAMILY PROTEIN"/>
    <property type="match status" value="1"/>
</dbReference>
<dbReference type="InterPro" id="IPR029052">
    <property type="entry name" value="Metallo-depent_PP-like"/>
</dbReference>
<dbReference type="EMBL" id="CP022133">
    <property type="protein sequence ID" value="ASG66411.1"/>
    <property type="molecule type" value="Genomic_DNA"/>
</dbReference>
<feature type="signal peptide" evidence="1">
    <location>
        <begin position="1"/>
        <end position="22"/>
    </location>
</feature>
<gene>
    <name evidence="3" type="ORF">CEW91_09795</name>
</gene>
<dbReference type="Proteomes" id="UP000197717">
    <property type="component" value="Chromosome"/>
</dbReference>
<dbReference type="SUPFAM" id="SSF56300">
    <property type="entry name" value="Metallo-dependent phosphatases"/>
    <property type="match status" value="1"/>
</dbReference>
<feature type="chain" id="PRO_5047002480" evidence="1">
    <location>
        <begin position="23"/>
        <end position="353"/>
    </location>
</feature>
<keyword evidence="4" id="KW-1185">Reference proteome</keyword>
<name>A0ABN5AU88_9GAMM</name>
<evidence type="ECO:0000256" key="1">
    <source>
        <dbReference type="SAM" id="SignalP"/>
    </source>
</evidence>
<dbReference type="Gene3D" id="3.60.21.70">
    <property type="entry name" value="PhoD-like phosphatase"/>
    <property type="match status" value="1"/>
</dbReference>
<dbReference type="Pfam" id="PF09423">
    <property type="entry name" value="PhoD"/>
    <property type="match status" value="1"/>
</dbReference>
<dbReference type="RefSeq" id="WP_088768782.1">
    <property type="nucleotide sequence ID" value="NZ_CP022133.1"/>
</dbReference>
<evidence type="ECO:0000313" key="4">
    <source>
        <dbReference type="Proteomes" id="UP000197717"/>
    </source>
</evidence>
<keyword evidence="1" id="KW-0732">Signal</keyword>
<feature type="domain" description="PhoD-like phosphatase metallophosphatase" evidence="2">
    <location>
        <begin position="30"/>
        <end position="299"/>
    </location>
</feature>
<dbReference type="PROSITE" id="PS51257">
    <property type="entry name" value="PROKAR_LIPOPROTEIN"/>
    <property type="match status" value="1"/>
</dbReference>
<evidence type="ECO:0000313" key="3">
    <source>
        <dbReference type="EMBL" id="ASG66411.1"/>
    </source>
</evidence>
<dbReference type="InterPro" id="IPR018946">
    <property type="entry name" value="PhoD-like_MPP"/>
</dbReference>
<proteinExistence type="predicted"/>